<name>A0A382GP17_9ZZZZ</name>
<sequence>MARPNPKVLLRHQDDDSKFEVCEALAIWAVFYKENPI</sequence>
<dbReference type="AlphaFoldDB" id="A0A382GP17"/>
<gene>
    <name evidence="1" type="ORF">METZ01_LOCUS229389</name>
</gene>
<dbReference type="EMBL" id="UINC01056468">
    <property type="protein sequence ID" value="SVB76535.1"/>
    <property type="molecule type" value="Genomic_DNA"/>
</dbReference>
<feature type="non-terminal residue" evidence="1">
    <location>
        <position position="1"/>
    </location>
</feature>
<protein>
    <submittedName>
        <fullName evidence="1">Uncharacterized protein</fullName>
    </submittedName>
</protein>
<evidence type="ECO:0000313" key="1">
    <source>
        <dbReference type="EMBL" id="SVB76535.1"/>
    </source>
</evidence>
<proteinExistence type="predicted"/>
<organism evidence="1">
    <name type="scientific">marine metagenome</name>
    <dbReference type="NCBI Taxonomy" id="408172"/>
    <lineage>
        <taxon>unclassified sequences</taxon>
        <taxon>metagenomes</taxon>
        <taxon>ecological metagenomes</taxon>
    </lineage>
</organism>
<feature type="non-terminal residue" evidence="1">
    <location>
        <position position="37"/>
    </location>
</feature>
<reference evidence="1" key="1">
    <citation type="submission" date="2018-05" db="EMBL/GenBank/DDBJ databases">
        <authorList>
            <person name="Lanie J.A."/>
            <person name="Ng W.-L."/>
            <person name="Kazmierczak K.M."/>
            <person name="Andrzejewski T.M."/>
            <person name="Davidsen T.M."/>
            <person name="Wayne K.J."/>
            <person name="Tettelin H."/>
            <person name="Glass J.I."/>
            <person name="Rusch D."/>
            <person name="Podicherti R."/>
            <person name="Tsui H.-C.T."/>
            <person name="Winkler M.E."/>
        </authorList>
    </citation>
    <scope>NUCLEOTIDE SEQUENCE</scope>
</reference>
<accession>A0A382GP17</accession>